<keyword evidence="2" id="KW-1185">Reference proteome</keyword>
<dbReference type="EMBL" id="NBNE01002348">
    <property type="protein sequence ID" value="OWZ10747.1"/>
    <property type="molecule type" value="Genomic_DNA"/>
</dbReference>
<name>A0A225W158_9STRA</name>
<accession>A0A225W158</accession>
<evidence type="ECO:0000313" key="1">
    <source>
        <dbReference type="EMBL" id="OWZ10747.1"/>
    </source>
</evidence>
<organism evidence="1 2">
    <name type="scientific">Phytophthora megakarya</name>
    <dbReference type="NCBI Taxonomy" id="4795"/>
    <lineage>
        <taxon>Eukaryota</taxon>
        <taxon>Sar</taxon>
        <taxon>Stramenopiles</taxon>
        <taxon>Oomycota</taxon>
        <taxon>Peronosporomycetes</taxon>
        <taxon>Peronosporales</taxon>
        <taxon>Peronosporaceae</taxon>
        <taxon>Phytophthora</taxon>
    </lineage>
</organism>
<sequence>MQKPLDLLKTLQLDKFDKIDDLLAHKRMQLDSLGGYVKQYKRLTGQDANVAELFIQKFTAKGYAEMLTKAKGDPNRAASATALQDDLLQQMLKNGDKPDDVAKLLGLGRGQQMARNVNTEALIKYTRDFHNQNRIPAIPDPKKGTAPLKVFMAQKLNSIDDFASNLKTLDDMDNYLVQFAKLHPNKDTPTMTKLFLDGAGDEKLTALIIKAKQSAKEKPEIAAFAEKLQKEQLNQYLAKMEPQEKVYDLLGIKGSKLPWDHVNGKAWVSYKNTFKKMYPDPGSSKMTPAQIFDHVKLGKVDDFVTHPKQLQYVDDYMTQFAAKHPGKNSPTLVSLYSNKIGDEKLAKMLVAAMKNTETKSLADDMQKLQLSQILMSEKPIKPSTILAWMGGKSNLDSASLANLNRYSEQFAAL</sequence>
<evidence type="ECO:0000313" key="2">
    <source>
        <dbReference type="Proteomes" id="UP000198211"/>
    </source>
</evidence>
<gene>
    <name evidence="1" type="ORF">PHMEG_00016353</name>
</gene>
<proteinExistence type="predicted"/>
<dbReference type="AlphaFoldDB" id="A0A225W158"/>
<comment type="caution">
    <text evidence="1">The sequence shown here is derived from an EMBL/GenBank/DDBJ whole genome shotgun (WGS) entry which is preliminary data.</text>
</comment>
<protein>
    <submittedName>
        <fullName evidence="1">RxLR effector protein</fullName>
    </submittedName>
</protein>
<reference evidence="2" key="1">
    <citation type="submission" date="2017-03" db="EMBL/GenBank/DDBJ databases">
        <title>Phytopthora megakarya and P. palmivora, two closely related causual agents of cacao black pod achieved similar genome size and gene model numbers by different mechanisms.</title>
        <authorList>
            <person name="Ali S."/>
            <person name="Shao J."/>
            <person name="Larry D.J."/>
            <person name="Kronmiller B."/>
            <person name="Shen D."/>
            <person name="Strem M.D."/>
            <person name="Melnick R.L."/>
            <person name="Guiltinan M.J."/>
            <person name="Tyler B.M."/>
            <person name="Meinhardt L.W."/>
            <person name="Bailey B.A."/>
        </authorList>
    </citation>
    <scope>NUCLEOTIDE SEQUENCE [LARGE SCALE GENOMIC DNA]</scope>
    <source>
        <strain evidence="2">zdho120</strain>
    </source>
</reference>
<dbReference type="Proteomes" id="UP000198211">
    <property type="component" value="Unassembled WGS sequence"/>
</dbReference>